<evidence type="ECO:0000313" key="2">
    <source>
        <dbReference type="EMBL" id="KAF5100713.1"/>
    </source>
</evidence>
<evidence type="ECO:0000313" key="3">
    <source>
        <dbReference type="Proteomes" id="UP000242525"/>
    </source>
</evidence>
<dbReference type="STRING" id="1173061.A0A0J9X9B2"/>
<dbReference type="InterPro" id="IPR019727">
    <property type="entry name" value="ATP_synth_F0_fsu_mt_fun"/>
</dbReference>
<name>A0A0J9X9B2_GEOCN</name>
<dbReference type="Proteomes" id="UP000242525">
    <property type="component" value="Unassembled WGS sequence"/>
</dbReference>
<proteinExistence type="predicted"/>
<dbReference type="Pfam" id="PF10791">
    <property type="entry name" value="F1F0-ATPsyn_F"/>
    <property type="match status" value="1"/>
</dbReference>
<reference evidence="1 3" key="1">
    <citation type="submission" date="2014-03" db="EMBL/GenBank/DDBJ databases">
        <authorList>
            <person name="Casaregola S."/>
        </authorList>
    </citation>
    <scope>NUCLEOTIDE SEQUENCE [LARGE SCALE GENOMIC DNA]</scope>
    <source>
        <strain evidence="1 3">CLIB 918</strain>
    </source>
</reference>
<dbReference type="PANTHER" id="PTHR28161">
    <property type="entry name" value="ATP SYNTHASE SUBUNIT F, MITOCHONDRIAL"/>
    <property type="match status" value="1"/>
</dbReference>
<dbReference type="GO" id="GO:0046933">
    <property type="term" value="F:proton-transporting ATP synthase activity, rotational mechanism"/>
    <property type="evidence" value="ECO:0007669"/>
    <property type="project" value="TreeGrafter"/>
</dbReference>
<reference evidence="2" key="3">
    <citation type="submission" date="2020-01" db="EMBL/GenBank/DDBJ databases">
        <authorList>
            <person name="Perkins V."/>
            <person name="Lessard M.-H."/>
            <person name="Dugat-Bony E."/>
            <person name="Frenette M."/>
            <person name="Labrie S."/>
        </authorList>
    </citation>
    <scope>NUCLEOTIDE SEQUENCE</scope>
    <source>
        <strain evidence="2">LMA-70</strain>
    </source>
</reference>
<dbReference type="Proteomes" id="UP000750522">
    <property type="component" value="Unassembled WGS sequence"/>
</dbReference>
<dbReference type="PANTHER" id="PTHR28161:SF1">
    <property type="entry name" value="ATP SYNTHASE SUBUNIT F, MITOCHONDRIAL"/>
    <property type="match status" value="1"/>
</dbReference>
<dbReference type="AlphaFoldDB" id="A0A0J9X9B2"/>
<dbReference type="EMBL" id="QQZK01000044">
    <property type="protein sequence ID" value="KAF5100713.1"/>
    <property type="molecule type" value="Genomic_DNA"/>
</dbReference>
<organism evidence="1 3">
    <name type="scientific">Geotrichum candidum</name>
    <name type="common">Oospora lactis</name>
    <name type="synonym">Dipodascus geotrichum</name>
    <dbReference type="NCBI Taxonomy" id="1173061"/>
    <lineage>
        <taxon>Eukaryota</taxon>
        <taxon>Fungi</taxon>
        <taxon>Dikarya</taxon>
        <taxon>Ascomycota</taxon>
        <taxon>Saccharomycotina</taxon>
        <taxon>Dipodascomycetes</taxon>
        <taxon>Dipodascales</taxon>
        <taxon>Dipodascaceae</taxon>
        <taxon>Geotrichum</taxon>
    </lineage>
</organism>
<reference evidence="2" key="2">
    <citation type="journal article" date="2020" name="Front. Microbiol.">
        <title>Phenotypic and Genetic Characterization of the Cheese Ripening Yeast Geotrichum candidum.</title>
        <authorList>
            <person name="Perkins V."/>
            <person name="Vignola S."/>
            <person name="Lessard M.H."/>
            <person name="Plante P.L."/>
            <person name="Corbeil J."/>
            <person name="Dugat-Bony E."/>
            <person name="Frenette M."/>
            <person name="Labrie S."/>
        </authorList>
    </citation>
    <scope>NUCLEOTIDE SEQUENCE</scope>
    <source>
        <strain evidence="2">LMA-70</strain>
    </source>
</reference>
<dbReference type="OrthoDB" id="5561579at2759"/>
<keyword evidence="3" id="KW-1185">Reference proteome</keyword>
<gene>
    <name evidence="1" type="ORF">BN980_GECA05s00967g</name>
    <name evidence="2" type="ORF">DV451_002476</name>
</gene>
<dbReference type="EMBL" id="CCBN010000005">
    <property type="protein sequence ID" value="CDO53389.1"/>
    <property type="molecule type" value="Genomic_DNA"/>
</dbReference>
<sequence>MSQVFKRGLSTLIPPKIASSANLGSNPNAKKMVNVISFYKALPRGEVAPAKRGVGLFKWYKAKYFDTDSSAPLLHLIAFGLLFGYANDYHFHLSHEHGH</sequence>
<comment type="caution">
    <text evidence="1">The sequence shown here is derived from an EMBL/GenBank/DDBJ whole genome shotgun (WGS) entry which is preliminary data.</text>
</comment>
<protein>
    <submittedName>
        <fullName evidence="1">Similar to Saccharomyces cerevisiae YDR377W ATP17 Subunit f of the F0 sector of mitochondrial F1F0 ATP synthase</fullName>
    </submittedName>
</protein>
<accession>A0A0J9X9B2</accession>
<evidence type="ECO:0000313" key="1">
    <source>
        <dbReference type="EMBL" id="CDO53389.1"/>
    </source>
</evidence>